<dbReference type="Proteomes" id="UP000400981">
    <property type="component" value="Unassembled WGS sequence"/>
</dbReference>
<dbReference type="EMBL" id="CABPSH010000001">
    <property type="protein sequence ID" value="VVD70122.1"/>
    <property type="molecule type" value="Genomic_DNA"/>
</dbReference>
<feature type="compositionally biased region" description="Polar residues" evidence="1">
    <location>
        <begin position="21"/>
        <end position="33"/>
    </location>
</feature>
<gene>
    <name evidence="2" type="ORF">PEP31012_00557</name>
</gene>
<evidence type="ECO:0000313" key="3">
    <source>
        <dbReference type="Proteomes" id="UP000400981"/>
    </source>
</evidence>
<name>A0A5E4S5T0_9BURK</name>
<feature type="region of interest" description="Disordered" evidence="1">
    <location>
        <begin position="1"/>
        <end position="33"/>
    </location>
</feature>
<protein>
    <submittedName>
        <fullName evidence="2">Uncharacterized protein</fullName>
    </submittedName>
</protein>
<sequence>MTSRCKPVQGAGVQPDYVTDPDSQPVKTGADGTTTIKVRNQGLNVVTATLDTPPSIPAQTNRDEYLAMLSFVLPHLPE</sequence>
<organism evidence="2 3">
    <name type="scientific">Pandoraea eparura</name>
    <dbReference type="NCBI Taxonomy" id="2508291"/>
    <lineage>
        <taxon>Bacteria</taxon>
        <taxon>Pseudomonadati</taxon>
        <taxon>Pseudomonadota</taxon>
        <taxon>Betaproteobacteria</taxon>
        <taxon>Burkholderiales</taxon>
        <taxon>Burkholderiaceae</taxon>
        <taxon>Pandoraea</taxon>
    </lineage>
</organism>
<keyword evidence="3" id="KW-1185">Reference proteome</keyword>
<evidence type="ECO:0000313" key="2">
    <source>
        <dbReference type="EMBL" id="VVD70122.1"/>
    </source>
</evidence>
<reference evidence="2 3" key="1">
    <citation type="submission" date="2019-08" db="EMBL/GenBank/DDBJ databases">
        <authorList>
            <person name="Peeters C."/>
        </authorList>
    </citation>
    <scope>NUCLEOTIDE SEQUENCE [LARGE SCALE GENOMIC DNA]</scope>
    <source>
        <strain evidence="2 3">LMG 31012</strain>
    </source>
</reference>
<evidence type="ECO:0000256" key="1">
    <source>
        <dbReference type="SAM" id="MobiDB-lite"/>
    </source>
</evidence>
<accession>A0A5E4S5T0</accession>
<dbReference type="AlphaFoldDB" id="A0A5E4S5T0"/>
<proteinExistence type="predicted"/>